<evidence type="ECO:0000256" key="1">
    <source>
        <dbReference type="SAM" id="Coils"/>
    </source>
</evidence>
<dbReference type="EMBL" id="LNNH01000029">
    <property type="protein sequence ID" value="KWW16902.1"/>
    <property type="molecule type" value="Genomic_DNA"/>
</dbReference>
<gene>
    <name evidence="2" type="ORF">AS888_23235</name>
</gene>
<dbReference type="RefSeq" id="WP_061143068.1">
    <property type="nucleotide sequence ID" value="NZ_LNNH01000029.1"/>
</dbReference>
<comment type="caution">
    <text evidence="2">The sequence shown here is derived from an EMBL/GenBank/DDBJ whole genome shotgun (WGS) entry which is preliminary data.</text>
</comment>
<organism evidence="2 3">
    <name type="scientific">Peribacillus simplex</name>
    <dbReference type="NCBI Taxonomy" id="1478"/>
    <lineage>
        <taxon>Bacteria</taxon>
        <taxon>Bacillati</taxon>
        <taxon>Bacillota</taxon>
        <taxon>Bacilli</taxon>
        <taxon>Bacillales</taxon>
        <taxon>Bacillaceae</taxon>
        <taxon>Peribacillus</taxon>
    </lineage>
</organism>
<evidence type="ECO:0000313" key="2">
    <source>
        <dbReference type="EMBL" id="KWW16902.1"/>
    </source>
</evidence>
<proteinExistence type="predicted"/>
<dbReference type="Proteomes" id="UP000064189">
    <property type="component" value="Unassembled WGS sequence"/>
</dbReference>
<reference evidence="2 3" key="1">
    <citation type="submission" date="2015-11" db="EMBL/GenBank/DDBJ databases">
        <title>Genome Sequence of Bacillus simplex strain VanAntwerpen2.</title>
        <authorList>
            <person name="Couger M.B."/>
        </authorList>
    </citation>
    <scope>NUCLEOTIDE SEQUENCE [LARGE SCALE GENOMIC DNA]</scope>
    <source>
        <strain evidence="2 3">VanAntwerpen02</strain>
    </source>
</reference>
<dbReference type="InterPro" id="IPR019673">
    <property type="entry name" value="Spore_germination_GerPC"/>
</dbReference>
<accession>A0A109MW44</accession>
<sequence length="203" mass="23789">MNQDLYSYSMQMQRYLEAQDKRIMKLEHELKRLTDELAELKNRPPIHVDRIEYKFDQLKVESLDGTLNIGLNPNDLNNIDEFAVNNQPVQPAPNLFPGRELVVQEIHNDILSDLENMIHDTESQLKISLEPSYHDFIKQDVERQLHQRINMYYDNLSYPERAPQQRDNVKEKVKERVKSDIQAALFQFITHSQAETGGNVNGV</sequence>
<dbReference type="Pfam" id="PF10737">
    <property type="entry name" value="GerPC"/>
    <property type="match status" value="1"/>
</dbReference>
<keyword evidence="1" id="KW-0175">Coiled coil</keyword>
<dbReference type="AlphaFoldDB" id="A0A109MW44"/>
<name>A0A109MW44_9BACI</name>
<feature type="coiled-coil region" evidence="1">
    <location>
        <begin position="16"/>
        <end position="43"/>
    </location>
</feature>
<evidence type="ECO:0000313" key="3">
    <source>
        <dbReference type="Proteomes" id="UP000064189"/>
    </source>
</evidence>
<protein>
    <submittedName>
        <fullName evidence="2">Uncharacterized protein</fullName>
    </submittedName>
</protein>
<keyword evidence="3" id="KW-1185">Reference proteome</keyword>